<proteinExistence type="predicted"/>
<organism evidence="1 2">
    <name type="scientific">Hirsutella rhossiliensis</name>
    <dbReference type="NCBI Taxonomy" id="111463"/>
    <lineage>
        <taxon>Eukaryota</taxon>
        <taxon>Fungi</taxon>
        <taxon>Dikarya</taxon>
        <taxon>Ascomycota</taxon>
        <taxon>Pezizomycotina</taxon>
        <taxon>Sordariomycetes</taxon>
        <taxon>Hypocreomycetidae</taxon>
        <taxon>Hypocreales</taxon>
        <taxon>Ophiocordycipitaceae</taxon>
        <taxon>Hirsutella</taxon>
    </lineage>
</organism>
<accession>A0A9P8SJC0</accession>
<gene>
    <name evidence="1" type="ORF">HRG_04482</name>
</gene>
<reference evidence="1" key="1">
    <citation type="submission" date="2021-09" db="EMBL/GenBank/DDBJ databases">
        <title>A high-quality genome of the endoparasitic fungus Hirsutella rhossiliensis with a comparison of Hirsutella genomes reveals transposable elements contributing to genome size variation.</title>
        <authorList>
            <person name="Lin R."/>
            <person name="Jiao Y."/>
            <person name="Sun X."/>
            <person name="Ling J."/>
            <person name="Xie B."/>
            <person name="Cheng X."/>
        </authorList>
    </citation>
    <scope>NUCLEOTIDE SEQUENCE</scope>
    <source>
        <strain evidence="1">HR02</strain>
    </source>
</reference>
<evidence type="ECO:0000313" key="1">
    <source>
        <dbReference type="EMBL" id="KAH0964054.1"/>
    </source>
</evidence>
<comment type="caution">
    <text evidence="1">The sequence shown here is derived from an EMBL/GenBank/DDBJ whole genome shotgun (WGS) entry which is preliminary data.</text>
</comment>
<dbReference type="OrthoDB" id="2789670at2759"/>
<dbReference type="RefSeq" id="XP_044721567.1">
    <property type="nucleotide sequence ID" value="XM_044862953.1"/>
</dbReference>
<sequence>MSKVGDLVHSSSLDAIVGIGLSERRGLLDQGHYGQRVGLRECLYPTARKQSLHVRSYDYYKLLDRLSNLIRFYRQMAHSSVGWDAIVLCRANKRLEQYMPERFVGEQGKRLQSSSYRLLGRSKGRIRRNISPLEQAVLLASLVRRDEFVLLEGFEIQRFETMIHILREMPLKAWRRTGSFSGGSDR</sequence>
<dbReference type="AlphaFoldDB" id="A0A9P8SJC0"/>
<name>A0A9P8SJC0_9HYPO</name>
<evidence type="ECO:0000313" key="2">
    <source>
        <dbReference type="Proteomes" id="UP000824596"/>
    </source>
</evidence>
<dbReference type="Proteomes" id="UP000824596">
    <property type="component" value="Unassembled WGS sequence"/>
</dbReference>
<keyword evidence="2" id="KW-1185">Reference proteome</keyword>
<dbReference type="EMBL" id="JAIZPD010000004">
    <property type="protein sequence ID" value="KAH0964054.1"/>
    <property type="molecule type" value="Genomic_DNA"/>
</dbReference>
<dbReference type="GeneID" id="68353611"/>
<protein>
    <submittedName>
        <fullName evidence="1">Uncharacterized protein</fullName>
    </submittedName>
</protein>